<comment type="caution">
    <text evidence="1">The sequence shown here is derived from an EMBL/GenBank/DDBJ whole genome shotgun (WGS) entry which is preliminary data.</text>
</comment>
<gene>
    <name evidence="1" type="ORF">BDM02DRAFT_3156722</name>
</gene>
<protein>
    <submittedName>
        <fullName evidence="1">Uncharacterized protein</fullName>
    </submittedName>
</protein>
<dbReference type="Proteomes" id="UP000886501">
    <property type="component" value="Unassembled WGS sequence"/>
</dbReference>
<evidence type="ECO:0000313" key="1">
    <source>
        <dbReference type="EMBL" id="KAF9645973.1"/>
    </source>
</evidence>
<reference evidence="1" key="1">
    <citation type="submission" date="2019-10" db="EMBL/GenBank/DDBJ databases">
        <authorList>
            <consortium name="DOE Joint Genome Institute"/>
            <person name="Kuo A."/>
            <person name="Miyauchi S."/>
            <person name="Kiss E."/>
            <person name="Drula E."/>
            <person name="Kohler A."/>
            <person name="Sanchez-Garcia M."/>
            <person name="Andreopoulos B."/>
            <person name="Barry K.W."/>
            <person name="Bonito G."/>
            <person name="Buee M."/>
            <person name="Carver A."/>
            <person name="Chen C."/>
            <person name="Cichocki N."/>
            <person name="Clum A."/>
            <person name="Culley D."/>
            <person name="Crous P.W."/>
            <person name="Fauchery L."/>
            <person name="Girlanda M."/>
            <person name="Hayes R."/>
            <person name="Keri Z."/>
            <person name="Labutti K."/>
            <person name="Lipzen A."/>
            <person name="Lombard V."/>
            <person name="Magnuson J."/>
            <person name="Maillard F."/>
            <person name="Morin E."/>
            <person name="Murat C."/>
            <person name="Nolan M."/>
            <person name="Ohm R."/>
            <person name="Pangilinan J."/>
            <person name="Pereira M."/>
            <person name="Perotto S."/>
            <person name="Peter M."/>
            <person name="Riley R."/>
            <person name="Sitrit Y."/>
            <person name="Stielow B."/>
            <person name="Szollosi G."/>
            <person name="Zifcakova L."/>
            <person name="Stursova M."/>
            <person name="Spatafora J.W."/>
            <person name="Tedersoo L."/>
            <person name="Vaario L.-M."/>
            <person name="Yamada A."/>
            <person name="Yan M."/>
            <person name="Wang P."/>
            <person name="Xu J."/>
            <person name="Bruns T."/>
            <person name="Baldrian P."/>
            <person name="Vilgalys R."/>
            <person name="Henrissat B."/>
            <person name="Grigoriev I.V."/>
            <person name="Hibbett D."/>
            <person name="Nagy L.G."/>
            <person name="Martin F.M."/>
        </authorList>
    </citation>
    <scope>NUCLEOTIDE SEQUENCE</scope>
    <source>
        <strain evidence="1">P2</strain>
    </source>
</reference>
<keyword evidence="2" id="KW-1185">Reference proteome</keyword>
<reference evidence="1" key="2">
    <citation type="journal article" date="2020" name="Nat. Commun.">
        <title>Large-scale genome sequencing of mycorrhizal fungi provides insights into the early evolution of symbiotic traits.</title>
        <authorList>
            <person name="Miyauchi S."/>
            <person name="Kiss E."/>
            <person name="Kuo A."/>
            <person name="Drula E."/>
            <person name="Kohler A."/>
            <person name="Sanchez-Garcia M."/>
            <person name="Morin E."/>
            <person name="Andreopoulos B."/>
            <person name="Barry K.W."/>
            <person name="Bonito G."/>
            <person name="Buee M."/>
            <person name="Carver A."/>
            <person name="Chen C."/>
            <person name="Cichocki N."/>
            <person name="Clum A."/>
            <person name="Culley D."/>
            <person name="Crous P.W."/>
            <person name="Fauchery L."/>
            <person name="Girlanda M."/>
            <person name="Hayes R.D."/>
            <person name="Keri Z."/>
            <person name="LaButti K."/>
            <person name="Lipzen A."/>
            <person name="Lombard V."/>
            <person name="Magnuson J."/>
            <person name="Maillard F."/>
            <person name="Murat C."/>
            <person name="Nolan M."/>
            <person name="Ohm R.A."/>
            <person name="Pangilinan J."/>
            <person name="Pereira M.F."/>
            <person name="Perotto S."/>
            <person name="Peter M."/>
            <person name="Pfister S."/>
            <person name="Riley R."/>
            <person name="Sitrit Y."/>
            <person name="Stielow J.B."/>
            <person name="Szollosi G."/>
            <person name="Zifcakova L."/>
            <person name="Stursova M."/>
            <person name="Spatafora J.W."/>
            <person name="Tedersoo L."/>
            <person name="Vaario L.M."/>
            <person name="Yamada A."/>
            <person name="Yan M."/>
            <person name="Wang P."/>
            <person name="Xu J."/>
            <person name="Bruns T."/>
            <person name="Baldrian P."/>
            <person name="Vilgalys R."/>
            <person name="Dunand C."/>
            <person name="Henrissat B."/>
            <person name="Grigoriev I.V."/>
            <person name="Hibbett D."/>
            <person name="Nagy L.G."/>
            <person name="Martin F.M."/>
        </authorList>
    </citation>
    <scope>NUCLEOTIDE SEQUENCE</scope>
    <source>
        <strain evidence="1">P2</strain>
    </source>
</reference>
<organism evidence="1 2">
    <name type="scientific">Thelephora ganbajun</name>
    <name type="common">Ganba fungus</name>
    <dbReference type="NCBI Taxonomy" id="370292"/>
    <lineage>
        <taxon>Eukaryota</taxon>
        <taxon>Fungi</taxon>
        <taxon>Dikarya</taxon>
        <taxon>Basidiomycota</taxon>
        <taxon>Agaricomycotina</taxon>
        <taxon>Agaricomycetes</taxon>
        <taxon>Thelephorales</taxon>
        <taxon>Thelephoraceae</taxon>
        <taxon>Thelephora</taxon>
    </lineage>
</organism>
<evidence type="ECO:0000313" key="2">
    <source>
        <dbReference type="Proteomes" id="UP000886501"/>
    </source>
</evidence>
<proteinExistence type="predicted"/>
<accession>A0ACB6Z8P4</accession>
<sequence length="328" mass="36240">MYSSYGSYNPPPAELSNNPFLEHSSNPLTRYPDVGSFTSSTNPQFTPWIGQSNGIPQQQGYNTYGPQPTQQQYTGGWGGSPTYQTQGLGYPYPQQTGSGIRFQPSSSFGQQLSSAVESGGLVQGGLGYQQQPQQQFGGMPGQIQIPPTPYQQTGITGPGYLSEFDPYAATGQGSWDGQQQPQQQSYGTQNGGLTNGGALNSQPDLHPREVIRKYKTELEAWDTYAWKQLMNSLESLKKAWEKRMYELDVRMKQVSTGWSAVAQHELAQYKNVLKDAELSFSSVAASSYQLEEVLDGYRQSADMASKRRVREAMNAALRSLPEYPPSNY</sequence>
<name>A0ACB6Z8P4_THEGA</name>
<dbReference type="EMBL" id="MU118071">
    <property type="protein sequence ID" value="KAF9645973.1"/>
    <property type="molecule type" value="Genomic_DNA"/>
</dbReference>